<dbReference type="Pfam" id="PF21730">
    <property type="entry name" value="Vma22_CCDC115"/>
    <property type="match status" value="1"/>
</dbReference>
<dbReference type="PANTHER" id="PTHR31996:SF2">
    <property type="entry name" value="COILED-COIL DOMAIN-CONTAINING PROTEIN 115"/>
    <property type="match status" value="1"/>
</dbReference>
<dbReference type="GO" id="GO:0051082">
    <property type="term" value="F:unfolded protein binding"/>
    <property type="evidence" value="ECO:0007669"/>
    <property type="project" value="TreeGrafter"/>
</dbReference>
<evidence type="ECO:0000256" key="3">
    <source>
        <dbReference type="SAM" id="MobiDB-lite"/>
    </source>
</evidence>
<feature type="region of interest" description="Disordered" evidence="3">
    <location>
        <begin position="81"/>
        <end position="141"/>
    </location>
</feature>
<name>A0A1Y1YG09_9FUNG</name>
<keyword evidence="2" id="KW-0175">Coiled coil</keyword>
<dbReference type="InterPro" id="IPR040357">
    <property type="entry name" value="Vma22/CCDC115"/>
</dbReference>
<feature type="compositionally biased region" description="Basic and acidic residues" evidence="3">
    <location>
        <begin position="85"/>
        <end position="95"/>
    </location>
</feature>
<comment type="caution">
    <text evidence="4">The sequence shown here is derived from an EMBL/GenBank/DDBJ whole genome shotgun (WGS) entry which is preliminary data.</text>
</comment>
<evidence type="ECO:0000256" key="1">
    <source>
        <dbReference type="ARBA" id="ARBA00093634"/>
    </source>
</evidence>
<feature type="coiled-coil region" evidence="2">
    <location>
        <begin position="183"/>
        <end position="210"/>
    </location>
</feature>
<feature type="compositionally biased region" description="Acidic residues" evidence="3">
    <location>
        <begin position="107"/>
        <end position="124"/>
    </location>
</feature>
<evidence type="ECO:0000313" key="5">
    <source>
        <dbReference type="Proteomes" id="UP000193498"/>
    </source>
</evidence>
<evidence type="ECO:0000256" key="2">
    <source>
        <dbReference type="SAM" id="Coils"/>
    </source>
</evidence>
<dbReference type="STRING" id="1314790.A0A1Y1YG09"/>
<proteinExistence type="predicted"/>
<accession>A0A1Y1YG09</accession>
<dbReference type="Proteomes" id="UP000193498">
    <property type="component" value="Unassembled WGS sequence"/>
</dbReference>
<evidence type="ECO:0000313" key="4">
    <source>
        <dbReference type="EMBL" id="ORX96927.1"/>
    </source>
</evidence>
<dbReference type="EMBL" id="MCFE01000143">
    <property type="protein sequence ID" value="ORX96927.1"/>
    <property type="molecule type" value="Genomic_DNA"/>
</dbReference>
<reference evidence="4 5" key="1">
    <citation type="submission" date="2016-07" db="EMBL/GenBank/DDBJ databases">
        <title>Pervasive Adenine N6-methylation of Active Genes in Fungi.</title>
        <authorList>
            <consortium name="DOE Joint Genome Institute"/>
            <person name="Mondo S.J."/>
            <person name="Dannebaum R.O."/>
            <person name="Kuo R.C."/>
            <person name="Labutti K."/>
            <person name="Haridas S."/>
            <person name="Kuo A."/>
            <person name="Salamov A."/>
            <person name="Ahrendt S.R."/>
            <person name="Lipzen A."/>
            <person name="Sullivan W."/>
            <person name="Andreopoulos W.B."/>
            <person name="Clum A."/>
            <person name="Lindquist E."/>
            <person name="Daum C."/>
            <person name="Ramamoorthy G.K."/>
            <person name="Gryganskyi A."/>
            <person name="Culley D."/>
            <person name="Magnuson J.K."/>
            <person name="James T.Y."/>
            <person name="O'Malley M.A."/>
            <person name="Stajich J.E."/>
            <person name="Spatafora J.W."/>
            <person name="Visel A."/>
            <person name="Grigoriev I.V."/>
        </authorList>
    </citation>
    <scope>NUCLEOTIDE SEQUENCE [LARGE SCALE GENOMIC DNA]</scope>
    <source>
        <strain evidence="4 5">CBS 931.73</strain>
    </source>
</reference>
<protein>
    <recommendedName>
        <fullName evidence="1">Vacuolar ATPase assembly protein VMA22</fullName>
    </recommendedName>
</protein>
<dbReference type="GO" id="GO:1990871">
    <property type="term" value="C:Vma12-Vma22 assembly complex"/>
    <property type="evidence" value="ECO:0007669"/>
    <property type="project" value="TreeGrafter"/>
</dbReference>
<organism evidence="4 5">
    <name type="scientific">Basidiobolus meristosporus CBS 931.73</name>
    <dbReference type="NCBI Taxonomy" id="1314790"/>
    <lineage>
        <taxon>Eukaryota</taxon>
        <taxon>Fungi</taxon>
        <taxon>Fungi incertae sedis</taxon>
        <taxon>Zoopagomycota</taxon>
        <taxon>Entomophthoromycotina</taxon>
        <taxon>Basidiobolomycetes</taxon>
        <taxon>Basidiobolales</taxon>
        <taxon>Basidiobolaceae</taxon>
        <taxon>Basidiobolus</taxon>
    </lineage>
</organism>
<dbReference type="GO" id="GO:0070072">
    <property type="term" value="P:vacuolar proton-transporting V-type ATPase complex assembly"/>
    <property type="evidence" value="ECO:0007669"/>
    <property type="project" value="InterPro"/>
</dbReference>
<dbReference type="OrthoDB" id="408631at2759"/>
<sequence length="210" mass="23810">MSEMEVYQTHLENLKNSFKEGFYHLGQAKYIMGASKLSRISYDSRMAASAVVAKPETTPSVSDTVDDLALSLEFLQISKKTPKKAKNEEAQEEKIRRRHKDTASEEPTGEEEKAEENTEPEDTEVPSTKEKVEDDTTEEEVTFIRDPLTWFGFLTPPALREAQGQFKHALDASISVVNARQTVEAKALHYEQLLKEKRELEELNTDQATS</sequence>
<keyword evidence="5" id="KW-1185">Reference proteome</keyword>
<dbReference type="AlphaFoldDB" id="A0A1Y1YG09"/>
<dbReference type="PANTHER" id="PTHR31996">
    <property type="entry name" value="COILED-COIL DOMAIN-CONTAINING PROTEIN 115"/>
    <property type="match status" value="1"/>
</dbReference>
<gene>
    <name evidence="4" type="ORF">K493DRAFT_336727</name>
</gene>
<dbReference type="InParanoid" id="A0A1Y1YG09"/>